<dbReference type="KEGG" id="nhy:JQS43_01370"/>
<evidence type="ECO:0008006" key="4">
    <source>
        <dbReference type="Google" id="ProtNLM"/>
    </source>
</evidence>
<evidence type="ECO:0000256" key="1">
    <source>
        <dbReference type="SAM" id="MobiDB-lite"/>
    </source>
</evidence>
<dbReference type="SUPFAM" id="SSF110087">
    <property type="entry name" value="DR1885-like metal-binding protein"/>
    <property type="match status" value="1"/>
</dbReference>
<gene>
    <name evidence="2" type="ORF">JQS43_01370</name>
</gene>
<proteinExistence type="predicted"/>
<dbReference type="InterPro" id="IPR007410">
    <property type="entry name" value="LpqE-like"/>
</dbReference>
<feature type="compositionally biased region" description="Low complexity" evidence="1">
    <location>
        <begin position="105"/>
        <end position="118"/>
    </location>
</feature>
<organism evidence="2 3">
    <name type="scientific">Natronosporangium hydrolyticum</name>
    <dbReference type="NCBI Taxonomy" id="2811111"/>
    <lineage>
        <taxon>Bacteria</taxon>
        <taxon>Bacillati</taxon>
        <taxon>Actinomycetota</taxon>
        <taxon>Actinomycetes</taxon>
        <taxon>Micromonosporales</taxon>
        <taxon>Micromonosporaceae</taxon>
        <taxon>Natronosporangium</taxon>
    </lineage>
</organism>
<accession>A0A895YLT5</accession>
<feature type="region of interest" description="Disordered" evidence="1">
    <location>
        <begin position="98"/>
        <end position="118"/>
    </location>
</feature>
<feature type="region of interest" description="Disordered" evidence="1">
    <location>
        <begin position="166"/>
        <end position="186"/>
    </location>
</feature>
<evidence type="ECO:0000313" key="2">
    <source>
        <dbReference type="EMBL" id="QSB15060.1"/>
    </source>
</evidence>
<dbReference type="AlphaFoldDB" id="A0A895YLT5"/>
<keyword evidence="3" id="KW-1185">Reference proteome</keyword>
<dbReference type="InterPro" id="IPR036182">
    <property type="entry name" value="PCuAC_sf"/>
</dbReference>
<sequence length="186" mass="19007">MAATSGLLGLALVGCGATQNAATAQDRPSVPGVNVSDEGVSARNVIIEFAPEGYAVGENAPVRMALINETMEPVQLTSVSSPAAQEVTVRDAVTVTLPRPDPEDPAIADPAPTDPAAASQEVALGPEGFIDVTFELTGLTEELGLAAVVPLTLTFDNGAELSLMAPVAPPLQPEERGEHLDVGHGH</sequence>
<evidence type="ECO:0000313" key="3">
    <source>
        <dbReference type="Proteomes" id="UP000662857"/>
    </source>
</evidence>
<name>A0A895YLT5_9ACTN</name>
<dbReference type="Proteomes" id="UP000662857">
    <property type="component" value="Chromosome"/>
</dbReference>
<feature type="compositionally biased region" description="Basic and acidic residues" evidence="1">
    <location>
        <begin position="173"/>
        <end position="186"/>
    </location>
</feature>
<reference evidence="2" key="1">
    <citation type="submission" date="2021-02" db="EMBL/GenBank/DDBJ databases">
        <title>Natrosporangium hydrolyticum gen. nov., sp. nov, a haloalkaliphilic actinobacterium from a soda solonchak soil.</title>
        <authorList>
            <person name="Sorokin D.Y."/>
            <person name="Khijniak T.V."/>
            <person name="Zakharycheva A.P."/>
            <person name="Boueva O.V."/>
            <person name="Ariskina E.V."/>
            <person name="Hahnke R.L."/>
            <person name="Bunk B."/>
            <person name="Sproer C."/>
            <person name="Schumann P."/>
            <person name="Evtushenko L.I."/>
            <person name="Kublanov I.V."/>
        </authorList>
    </citation>
    <scope>NUCLEOTIDE SEQUENCE</scope>
    <source>
        <strain evidence="2">DSM 106523</strain>
    </source>
</reference>
<protein>
    <recommendedName>
        <fullName evidence="4">Copper chaperone PCu(A)C</fullName>
    </recommendedName>
</protein>
<dbReference type="Gene3D" id="2.60.40.1890">
    <property type="entry name" value="PCu(A)C copper chaperone"/>
    <property type="match status" value="1"/>
</dbReference>
<dbReference type="RefSeq" id="WP_239677229.1">
    <property type="nucleotide sequence ID" value="NZ_CP070499.1"/>
</dbReference>
<dbReference type="EMBL" id="CP070499">
    <property type="protein sequence ID" value="QSB15060.1"/>
    <property type="molecule type" value="Genomic_DNA"/>
</dbReference>
<dbReference type="Pfam" id="PF04314">
    <property type="entry name" value="PCuAC"/>
    <property type="match status" value="1"/>
</dbReference>